<dbReference type="Proteomes" id="UP001055153">
    <property type="component" value="Unassembled WGS sequence"/>
</dbReference>
<proteinExistence type="predicted"/>
<keyword evidence="2" id="KW-1185">Reference proteome</keyword>
<organism evidence="1 2">
    <name type="scientific">Methylobacterium isbiliense</name>
    <dbReference type="NCBI Taxonomy" id="315478"/>
    <lineage>
        <taxon>Bacteria</taxon>
        <taxon>Pseudomonadati</taxon>
        <taxon>Pseudomonadota</taxon>
        <taxon>Alphaproteobacteria</taxon>
        <taxon>Hyphomicrobiales</taxon>
        <taxon>Methylobacteriaceae</taxon>
        <taxon>Methylobacterium</taxon>
    </lineage>
</organism>
<sequence>MRNLFLEYGGGAGKPAKIYGDIAHLRLEMPDLFKNSDWEKWYTTPPKWWSEDLVREGYISWMHAMRKDISSSAP</sequence>
<reference evidence="1" key="1">
    <citation type="journal article" date="2021" name="Front. Microbiol.">
        <title>Comprehensive Comparative Genomics and Phenotyping of Methylobacterium Species.</title>
        <authorList>
            <person name="Alessa O."/>
            <person name="Ogura Y."/>
            <person name="Fujitani Y."/>
            <person name="Takami H."/>
            <person name="Hayashi T."/>
            <person name="Sahin N."/>
            <person name="Tani A."/>
        </authorList>
    </citation>
    <scope>NUCLEOTIDE SEQUENCE</scope>
    <source>
        <strain evidence="1">DSM 17168</strain>
    </source>
</reference>
<comment type="caution">
    <text evidence="1">The sequence shown here is derived from an EMBL/GenBank/DDBJ whole genome shotgun (WGS) entry which is preliminary data.</text>
</comment>
<name>A0ABQ4SK29_9HYPH</name>
<dbReference type="EMBL" id="BPQQ01000084">
    <property type="protein sequence ID" value="GJE03584.1"/>
    <property type="molecule type" value="Genomic_DNA"/>
</dbReference>
<gene>
    <name evidence="1" type="ORF">GMJLKIPL_5541</name>
</gene>
<evidence type="ECO:0000313" key="2">
    <source>
        <dbReference type="Proteomes" id="UP001055153"/>
    </source>
</evidence>
<evidence type="ECO:0000313" key="1">
    <source>
        <dbReference type="EMBL" id="GJE03584.1"/>
    </source>
</evidence>
<reference evidence="1" key="2">
    <citation type="submission" date="2021-08" db="EMBL/GenBank/DDBJ databases">
        <authorList>
            <person name="Tani A."/>
            <person name="Ola A."/>
            <person name="Ogura Y."/>
            <person name="Katsura K."/>
            <person name="Hayashi T."/>
        </authorList>
    </citation>
    <scope>NUCLEOTIDE SEQUENCE</scope>
    <source>
        <strain evidence="1">DSM 17168</strain>
    </source>
</reference>
<accession>A0ABQ4SK29</accession>
<protein>
    <submittedName>
        <fullName evidence="1">Uncharacterized protein</fullName>
    </submittedName>
</protein>